<dbReference type="GO" id="GO:0035485">
    <property type="term" value="F:adenine/guanine mispair binding"/>
    <property type="evidence" value="ECO:0007669"/>
    <property type="project" value="TreeGrafter"/>
</dbReference>
<dbReference type="GO" id="GO:0032357">
    <property type="term" value="F:oxidized purine DNA binding"/>
    <property type="evidence" value="ECO:0007669"/>
    <property type="project" value="TreeGrafter"/>
</dbReference>
<keyword evidence="12" id="KW-0234">DNA repair</keyword>
<dbReference type="InterPro" id="IPR003265">
    <property type="entry name" value="HhH-GPD_domain"/>
</dbReference>
<dbReference type="InterPro" id="IPR000445">
    <property type="entry name" value="HhH_motif"/>
</dbReference>
<feature type="domain" description="HhH-GPD" evidence="15">
    <location>
        <begin position="41"/>
        <end position="192"/>
    </location>
</feature>
<comment type="function">
    <text evidence="2">Adenine glycosylase active on G-A mispairs. MutY also corrects error-prone DNA synthesis past GO lesions which are due to the oxidatively damaged form of guanine: 7,8-dihydro-8-oxoguanine (8-oxo-dGTP).</text>
</comment>
<dbReference type="Gene3D" id="1.10.340.30">
    <property type="entry name" value="Hypothetical protein, domain 2"/>
    <property type="match status" value="1"/>
</dbReference>
<evidence type="ECO:0000256" key="4">
    <source>
        <dbReference type="ARBA" id="ARBA00012045"/>
    </source>
</evidence>
<keyword evidence="7" id="KW-0479">Metal-binding</keyword>
<dbReference type="InterPro" id="IPR011257">
    <property type="entry name" value="DNA_glycosylase"/>
</dbReference>
<dbReference type="PANTHER" id="PTHR42944">
    <property type="entry name" value="ADENINE DNA GLYCOSYLASE"/>
    <property type="match status" value="1"/>
</dbReference>
<keyword evidence="10 14" id="KW-0408">Iron</keyword>
<comment type="similarity">
    <text evidence="3 14">Belongs to the Nth/MutY family.</text>
</comment>
<dbReference type="SUPFAM" id="SSF48150">
    <property type="entry name" value="DNA-glycosylase"/>
    <property type="match status" value="1"/>
</dbReference>
<keyword evidence="6" id="KW-0004">4Fe-4S</keyword>
<evidence type="ECO:0000256" key="3">
    <source>
        <dbReference type="ARBA" id="ARBA00008343"/>
    </source>
</evidence>
<name>A0A941HPD4_9CLOT</name>
<dbReference type="NCBIfam" id="TIGR01084">
    <property type="entry name" value="mutY"/>
    <property type="match status" value="1"/>
</dbReference>
<keyword evidence="13 14" id="KW-0326">Glycosidase</keyword>
<evidence type="ECO:0000256" key="13">
    <source>
        <dbReference type="ARBA" id="ARBA00023295"/>
    </source>
</evidence>
<evidence type="ECO:0000256" key="6">
    <source>
        <dbReference type="ARBA" id="ARBA00022485"/>
    </source>
</evidence>
<comment type="catalytic activity">
    <reaction evidence="1 14">
        <text>Hydrolyzes free adenine bases from 7,8-dihydro-8-oxoguanine:adenine mismatched double-stranded DNA, leaving an apurinic site.</text>
        <dbReference type="EC" id="3.2.2.31"/>
    </reaction>
</comment>
<dbReference type="Gene3D" id="1.10.1670.10">
    <property type="entry name" value="Helix-hairpin-Helix base-excision DNA repair enzymes (C-terminal)"/>
    <property type="match status" value="1"/>
</dbReference>
<accession>A0A941HPD4</accession>
<dbReference type="Gene3D" id="3.90.79.10">
    <property type="entry name" value="Nucleoside Triphosphate Pyrophosphohydrolase"/>
    <property type="match status" value="1"/>
</dbReference>
<dbReference type="Pfam" id="PF00633">
    <property type="entry name" value="HHH"/>
    <property type="match status" value="1"/>
</dbReference>
<dbReference type="EC" id="3.2.2.31" evidence="4 14"/>
<dbReference type="GO" id="GO:0006284">
    <property type="term" value="P:base-excision repair"/>
    <property type="evidence" value="ECO:0007669"/>
    <property type="project" value="UniProtKB-UniRule"/>
</dbReference>
<dbReference type="CDD" id="cd00056">
    <property type="entry name" value="ENDO3c"/>
    <property type="match status" value="1"/>
</dbReference>
<proteinExistence type="inferred from homology"/>
<dbReference type="SUPFAM" id="SSF55811">
    <property type="entry name" value="Nudix"/>
    <property type="match status" value="1"/>
</dbReference>
<dbReference type="InterPro" id="IPR044298">
    <property type="entry name" value="MIG/MutY"/>
</dbReference>
<dbReference type="GO" id="GO:0034039">
    <property type="term" value="F:8-oxo-7,8-dihydroguanine DNA N-glycosylase activity"/>
    <property type="evidence" value="ECO:0007669"/>
    <property type="project" value="TreeGrafter"/>
</dbReference>
<organism evidence="16 17">
    <name type="scientific">Proteiniclasticum sediminis</name>
    <dbReference type="NCBI Taxonomy" id="2804028"/>
    <lineage>
        <taxon>Bacteria</taxon>
        <taxon>Bacillati</taxon>
        <taxon>Bacillota</taxon>
        <taxon>Clostridia</taxon>
        <taxon>Eubacteriales</taxon>
        <taxon>Clostridiaceae</taxon>
        <taxon>Proteiniclasticum</taxon>
    </lineage>
</organism>
<dbReference type="InterPro" id="IPR015797">
    <property type="entry name" value="NUDIX_hydrolase-like_dom_sf"/>
</dbReference>
<evidence type="ECO:0000256" key="9">
    <source>
        <dbReference type="ARBA" id="ARBA00022801"/>
    </source>
</evidence>
<evidence type="ECO:0000256" key="12">
    <source>
        <dbReference type="ARBA" id="ARBA00023204"/>
    </source>
</evidence>
<dbReference type="CDD" id="cd03431">
    <property type="entry name" value="NUDIX_DNA_Glycosylase_C-MutY"/>
    <property type="match status" value="1"/>
</dbReference>
<keyword evidence="9" id="KW-0378">Hydrolase</keyword>
<dbReference type="InterPro" id="IPR029119">
    <property type="entry name" value="MutY_C"/>
</dbReference>
<keyword evidence="8 14" id="KW-0227">DNA damage</keyword>
<keyword evidence="17" id="KW-1185">Reference proteome</keyword>
<evidence type="ECO:0000256" key="11">
    <source>
        <dbReference type="ARBA" id="ARBA00023014"/>
    </source>
</evidence>
<sequence length="362" mass="41374">MDRNAILDFQDHLLQWFWANRRTMPWREVPSPYRIWISEVMLQQTRVETVIPYFQRFLAKYPTVADLAQSDEEELLKQWEGLGYYSRARNLRHAAQEILERFQGEVPQTFEELRTLKGIGEYTAGAVASMAFGQRVPAVDGNVYRVMARVTGCREDIAQGKTQKLLKAETLNVLPDHHVGDFNQALMELGATVCIPKGVPKCGQCPVKDHCEAFRETLQEEIPVKGKAKERRQEERTVLILEQAGRYAVRRREEPGILHGLYELPNVSGYYSKEEIQAMLAEKGMTALAMTALPEQKIVFSHLEWHLEGYQVKLKEEGGGYRFASLQEIRESFSVASAFQGYLTLLENEENALKAEGGETCR</sequence>
<dbReference type="RefSeq" id="WP_211799733.1">
    <property type="nucleotide sequence ID" value="NZ_JAGSCS010000002.1"/>
</dbReference>
<dbReference type="AlphaFoldDB" id="A0A941HPD4"/>
<dbReference type="EMBL" id="JAGSCS010000002">
    <property type="protein sequence ID" value="MBR0575219.1"/>
    <property type="molecule type" value="Genomic_DNA"/>
</dbReference>
<keyword evidence="11" id="KW-0411">Iron-sulfur</keyword>
<protein>
    <recommendedName>
        <fullName evidence="5 14">Adenine DNA glycosylase</fullName>
        <ecNumber evidence="4 14">3.2.2.31</ecNumber>
    </recommendedName>
</protein>
<evidence type="ECO:0000259" key="15">
    <source>
        <dbReference type="SMART" id="SM00478"/>
    </source>
</evidence>
<dbReference type="SMART" id="SM00478">
    <property type="entry name" value="ENDO3c"/>
    <property type="match status" value="1"/>
</dbReference>
<evidence type="ECO:0000313" key="16">
    <source>
        <dbReference type="EMBL" id="MBR0575219.1"/>
    </source>
</evidence>
<dbReference type="FunFam" id="1.10.340.30:FF:000002">
    <property type="entry name" value="Adenine DNA glycosylase"/>
    <property type="match status" value="1"/>
</dbReference>
<dbReference type="Proteomes" id="UP000675379">
    <property type="component" value="Unassembled WGS sequence"/>
</dbReference>
<dbReference type="InterPro" id="IPR023170">
    <property type="entry name" value="HhH_base_excis_C"/>
</dbReference>
<comment type="caution">
    <text evidence="16">The sequence shown here is derived from an EMBL/GenBank/DDBJ whole genome shotgun (WGS) entry which is preliminary data.</text>
</comment>
<reference evidence="16" key="1">
    <citation type="submission" date="2021-04" db="EMBL/GenBank/DDBJ databases">
        <title>Proteiniclasticum sedimins sp. nov., an obligate anaerobic bacterium isolated from anaerobic sludge.</title>
        <authorList>
            <person name="Liu J."/>
        </authorList>
    </citation>
    <scope>NUCLEOTIDE SEQUENCE</scope>
    <source>
        <strain evidence="16">BAD-10</strain>
    </source>
</reference>
<evidence type="ECO:0000256" key="5">
    <source>
        <dbReference type="ARBA" id="ARBA00022023"/>
    </source>
</evidence>
<gene>
    <name evidence="16" type="primary">mutY</name>
    <name evidence="16" type="ORF">KCG48_02585</name>
</gene>
<comment type="cofactor">
    <cofactor evidence="14">
        <name>[4Fe-4S] cluster</name>
        <dbReference type="ChEBI" id="CHEBI:49883"/>
    </cofactor>
    <text evidence="14">Binds 1 [4Fe-4S] cluster.</text>
</comment>
<evidence type="ECO:0000256" key="10">
    <source>
        <dbReference type="ARBA" id="ARBA00023004"/>
    </source>
</evidence>
<dbReference type="PANTHER" id="PTHR42944:SF1">
    <property type="entry name" value="ADENINE DNA GLYCOSYLASE"/>
    <property type="match status" value="1"/>
</dbReference>
<evidence type="ECO:0000256" key="8">
    <source>
        <dbReference type="ARBA" id="ARBA00022763"/>
    </source>
</evidence>
<dbReference type="Pfam" id="PF00730">
    <property type="entry name" value="HhH-GPD"/>
    <property type="match status" value="1"/>
</dbReference>
<dbReference type="InterPro" id="IPR005760">
    <property type="entry name" value="A/G_AdeGlyc_MutY"/>
</dbReference>
<dbReference type="GO" id="GO:0000701">
    <property type="term" value="F:purine-specific mismatch base pair DNA N-glycosylase activity"/>
    <property type="evidence" value="ECO:0007669"/>
    <property type="project" value="UniProtKB-EC"/>
</dbReference>
<dbReference type="Pfam" id="PF14815">
    <property type="entry name" value="NUDIX_4"/>
    <property type="match status" value="1"/>
</dbReference>
<dbReference type="GO" id="GO:0006298">
    <property type="term" value="P:mismatch repair"/>
    <property type="evidence" value="ECO:0007669"/>
    <property type="project" value="TreeGrafter"/>
</dbReference>
<evidence type="ECO:0000256" key="14">
    <source>
        <dbReference type="RuleBase" id="RU365096"/>
    </source>
</evidence>
<evidence type="ECO:0000313" key="17">
    <source>
        <dbReference type="Proteomes" id="UP000675379"/>
    </source>
</evidence>
<evidence type="ECO:0000256" key="7">
    <source>
        <dbReference type="ARBA" id="ARBA00022723"/>
    </source>
</evidence>
<dbReference type="GO" id="GO:0051539">
    <property type="term" value="F:4 iron, 4 sulfur cluster binding"/>
    <property type="evidence" value="ECO:0007669"/>
    <property type="project" value="UniProtKB-UniRule"/>
</dbReference>
<evidence type="ECO:0000256" key="2">
    <source>
        <dbReference type="ARBA" id="ARBA00002933"/>
    </source>
</evidence>
<evidence type="ECO:0000256" key="1">
    <source>
        <dbReference type="ARBA" id="ARBA00000843"/>
    </source>
</evidence>
<dbReference type="GO" id="GO:0046872">
    <property type="term" value="F:metal ion binding"/>
    <property type="evidence" value="ECO:0007669"/>
    <property type="project" value="UniProtKB-UniRule"/>
</dbReference>